<evidence type="ECO:0000313" key="2">
    <source>
        <dbReference type="EMBL" id="KAK1125891.1"/>
    </source>
</evidence>
<evidence type="ECO:0000313" key="3">
    <source>
        <dbReference type="Proteomes" id="UP001177670"/>
    </source>
</evidence>
<accession>A0AA40FV19</accession>
<feature type="region of interest" description="Disordered" evidence="1">
    <location>
        <begin position="21"/>
        <end position="69"/>
    </location>
</feature>
<name>A0AA40FV19_9HYME</name>
<dbReference type="Proteomes" id="UP001177670">
    <property type="component" value="Unassembled WGS sequence"/>
</dbReference>
<reference evidence="2" key="1">
    <citation type="submission" date="2021-10" db="EMBL/GenBank/DDBJ databases">
        <title>Melipona bicolor Genome sequencing and assembly.</title>
        <authorList>
            <person name="Araujo N.S."/>
            <person name="Arias M.C."/>
        </authorList>
    </citation>
    <scope>NUCLEOTIDE SEQUENCE</scope>
    <source>
        <strain evidence="2">USP_2M_L1-L4_2017</strain>
        <tissue evidence="2">Whole body</tissue>
    </source>
</reference>
<dbReference type="AlphaFoldDB" id="A0AA40FV19"/>
<dbReference type="EMBL" id="JAHYIQ010000015">
    <property type="protein sequence ID" value="KAK1125891.1"/>
    <property type="molecule type" value="Genomic_DNA"/>
</dbReference>
<keyword evidence="3" id="KW-1185">Reference proteome</keyword>
<organism evidence="2 3">
    <name type="scientific">Melipona bicolor</name>
    <dbReference type="NCBI Taxonomy" id="60889"/>
    <lineage>
        <taxon>Eukaryota</taxon>
        <taxon>Metazoa</taxon>
        <taxon>Ecdysozoa</taxon>
        <taxon>Arthropoda</taxon>
        <taxon>Hexapoda</taxon>
        <taxon>Insecta</taxon>
        <taxon>Pterygota</taxon>
        <taxon>Neoptera</taxon>
        <taxon>Endopterygota</taxon>
        <taxon>Hymenoptera</taxon>
        <taxon>Apocrita</taxon>
        <taxon>Aculeata</taxon>
        <taxon>Apoidea</taxon>
        <taxon>Anthophila</taxon>
        <taxon>Apidae</taxon>
        <taxon>Melipona</taxon>
    </lineage>
</organism>
<sequence>MRGLSSRGRWLVRRNVVSLIQREPSNTRDPHTVTRTNSPDRKRSKALATYSPAPPPPPPTTTTTTTTSSIPWLLLREDARIGRIRLKVRGLEVMGVHGNGDESGSVYCVISTGAIGYLELQVPAPPGLWNYDQR</sequence>
<protein>
    <submittedName>
        <fullName evidence="2">Uncharacterized protein</fullName>
    </submittedName>
</protein>
<comment type="caution">
    <text evidence="2">The sequence shown here is derived from an EMBL/GenBank/DDBJ whole genome shotgun (WGS) entry which is preliminary data.</text>
</comment>
<proteinExistence type="predicted"/>
<gene>
    <name evidence="2" type="ORF">K0M31_005427</name>
</gene>
<evidence type="ECO:0000256" key="1">
    <source>
        <dbReference type="SAM" id="MobiDB-lite"/>
    </source>
</evidence>